<reference evidence="1 2" key="1">
    <citation type="submission" date="2017-03" db="EMBL/GenBank/DDBJ databases">
        <title>Complete genome sequence of the novel DNRA strain Pseudomonas sp. S-6-2 isolated from Chinese polluted river sediment. Journal of Biotechnology.</title>
        <authorList>
            <person name="Li J."/>
            <person name="Xiang F."/>
            <person name="Wang L."/>
            <person name="Xi L."/>
            <person name="Liu J."/>
        </authorList>
    </citation>
    <scope>NUCLEOTIDE SEQUENCE [LARGE SCALE GENOMIC DNA]</scope>
    <source>
        <strain evidence="1 2">S-6-2</strain>
    </source>
</reference>
<gene>
    <name evidence="1" type="ORF">BVH74_13800</name>
</gene>
<organism evidence="1 2">
    <name type="scientific">Halopseudomonas phragmitis</name>
    <dbReference type="NCBI Taxonomy" id="1931241"/>
    <lineage>
        <taxon>Bacteria</taxon>
        <taxon>Pseudomonadati</taxon>
        <taxon>Pseudomonadota</taxon>
        <taxon>Gammaproteobacteria</taxon>
        <taxon>Pseudomonadales</taxon>
        <taxon>Pseudomonadaceae</taxon>
        <taxon>Halopseudomonas</taxon>
    </lineage>
</organism>
<accession>A0A1V0B741</accession>
<dbReference type="Proteomes" id="UP000243488">
    <property type="component" value="Chromosome"/>
</dbReference>
<dbReference type="KEGG" id="ppha:BVH74_13800"/>
<evidence type="ECO:0000313" key="2">
    <source>
        <dbReference type="Proteomes" id="UP000243488"/>
    </source>
</evidence>
<protein>
    <submittedName>
        <fullName evidence="1">Uncharacterized protein</fullName>
    </submittedName>
</protein>
<dbReference type="STRING" id="1931241.BVH74_13800"/>
<dbReference type="EMBL" id="CP020100">
    <property type="protein sequence ID" value="AQZ95756.1"/>
    <property type="molecule type" value="Genomic_DNA"/>
</dbReference>
<evidence type="ECO:0000313" key="1">
    <source>
        <dbReference type="EMBL" id="AQZ95756.1"/>
    </source>
</evidence>
<dbReference type="RefSeq" id="WP_080050626.1">
    <property type="nucleotide sequence ID" value="NZ_CP020100.1"/>
</dbReference>
<keyword evidence="2" id="KW-1185">Reference proteome</keyword>
<dbReference type="AlphaFoldDB" id="A0A1V0B741"/>
<name>A0A1V0B741_9GAMM</name>
<sequence length="129" mass="14916">MDTTKLIRIQRQVSISRQARKQKPLPYLHANILSVLQMSPYGLTVERICEAVGRTQRSVPTVREALYELMYVEGYPIFAERWGYFVLRERAPEFRTNGDSVSSFHDSLDIDDDDLWAQYPPTQSSKDGC</sequence>
<proteinExistence type="predicted"/>